<comment type="similarity">
    <text evidence="5">Belongs to the group II decarboxylase family.</text>
</comment>
<comment type="cofactor">
    <cofactor evidence="1 5">
        <name>pyridoxal 5'-phosphate</name>
        <dbReference type="ChEBI" id="CHEBI:597326"/>
    </cofactor>
</comment>
<dbReference type="InterPro" id="IPR015421">
    <property type="entry name" value="PyrdxlP-dep_Trfase_major"/>
</dbReference>
<dbReference type="Gene3D" id="3.40.640.10">
    <property type="entry name" value="Type I PLP-dependent aspartate aminotransferase-like (Major domain)"/>
    <property type="match status" value="1"/>
</dbReference>
<reference evidence="7" key="1">
    <citation type="submission" date="2014-06" db="EMBL/GenBank/DDBJ databases">
        <authorList>
            <person name="Ju J."/>
            <person name="Zhang J."/>
        </authorList>
    </citation>
    <scope>NUCLEOTIDE SEQUENCE</scope>
    <source>
        <strain evidence="7">SscI8</strain>
    </source>
</reference>
<dbReference type="PANTHER" id="PTHR11999:SF70">
    <property type="entry name" value="MIP05841P"/>
    <property type="match status" value="1"/>
</dbReference>
<dbReference type="InterPro" id="IPR015424">
    <property type="entry name" value="PyrdxlP-dep_Trfase"/>
</dbReference>
<dbReference type="AlphaFoldDB" id="A0A127ZE08"/>
<dbReference type="Pfam" id="PF00282">
    <property type="entry name" value="Pyridoxal_deC"/>
    <property type="match status" value="2"/>
</dbReference>
<keyword evidence="4 5" id="KW-0456">Lyase</keyword>
<evidence type="ECO:0000256" key="5">
    <source>
        <dbReference type="RuleBase" id="RU000382"/>
    </source>
</evidence>
<dbReference type="GO" id="GO:0006520">
    <property type="term" value="P:amino acid metabolic process"/>
    <property type="evidence" value="ECO:0007669"/>
    <property type="project" value="InterPro"/>
</dbReference>
<accession>A0A127ZE08</accession>
<dbReference type="InterPro" id="IPR002129">
    <property type="entry name" value="PyrdxlP-dep_de-COase"/>
</dbReference>
<evidence type="ECO:0000256" key="6">
    <source>
        <dbReference type="SAM" id="MobiDB-lite"/>
    </source>
</evidence>
<dbReference type="InterPro" id="IPR010977">
    <property type="entry name" value="Aromatic_deC"/>
</dbReference>
<keyword evidence="3 5" id="KW-0663">Pyridoxal phosphate</keyword>
<dbReference type="PANTHER" id="PTHR11999">
    <property type="entry name" value="GROUP II PYRIDOXAL-5-PHOSPHATE DECARBOXYLASE"/>
    <property type="match status" value="1"/>
</dbReference>
<organism evidence="7">
    <name type="scientific">Sporisorium scitamineum</name>
    <dbReference type="NCBI Taxonomy" id="49012"/>
    <lineage>
        <taxon>Eukaryota</taxon>
        <taxon>Fungi</taxon>
        <taxon>Dikarya</taxon>
        <taxon>Basidiomycota</taxon>
        <taxon>Ustilaginomycotina</taxon>
        <taxon>Ustilaginomycetes</taxon>
        <taxon>Ustilaginales</taxon>
        <taxon>Ustilaginaceae</taxon>
        <taxon>Sporisorium</taxon>
    </lineage>
</organism>
<dbReference type="SUPFAM" id="SSF53383">
    <property type="entry name" value="PLP-dependent transferases"/>
    <property type="match status" value="1"/>
</dbReference>
<dbReference type="GO" id="GO:0005737">
    <property type="term" value="C:cytoplasm"/>
    <property type="evidence" value="ECO:0007669"/>
    <property type="project" value="TreeGrafter"/>
</dbReference>
<feature type="region of interest" description="Disordered" evidence="6">
    <location>
        <begin position="35"/>
        <end position="54"/>
    </location>
</feature>
<dbReference type="GO" id="GO:0016831">
    <property type="term" value="F:carboxy-lyase activity"/>
    <property type="evidence" value="ECO:0007669"/>
    <property type="project" value="UniProtKB-KW"/>
</dbReference>
<protein>
    <submittedName>
        <fullName evidence="7">Related to Aromatic-L-amino-acid decarboxylase</fullName>
    </submittedName>
</protein>
<proteinExistence type="inferred from homology"/>
<dbReference type="GO" id="GO:0030170">
    <property type="term" value="F:pyridoxal phosphate binding"/>
    <property type="evidence" value="ECO:0007669"/>
    <property type="project" value="InterPro"/>
</dbReference>
<evidence type="ECO:0000256" key="4">
    <source>
        <dbReference type="ARBA" id="ARBA00023239"/>
    </source>
</evidence>
<name>A0A127ZE08_9BASI</name>
<sequence length="363" mass="39079">MDIEGFRKAGYAAVDRICDYYTSLSTLPVSSPVQPGFLSHSTPPPPLPPQHGQQWSSIDSDYHTIIMPGITHWQHPNFYGYFPCNASFEGAIADLYCASISNPGFNWSVSPSVTELEVLMVDWVGRMLGLDGGGDGEGGEGGVGSASEVALPVAVAARERCIGVLSEQFPMPDGAQDHGKGGSLDADQDVAKGGKMAAEVGRDRRWKLAQKMAGWRGRLSSKLVLYGTTQMHSIAAKAALILGLDFRALPVSAPHYSLDAATLTRAIEQDQAQGRVPFLLIATIGTTSSGAVDNLTEIVSIAQTHPTVWLHIDQTSLPEVGFCVRFVVGSPQTRKVHVDQTWELIAETARQTWDRFSKNVAST</sequence>
<evidence type="ECO:0000256" key="1">
    <source>
        <dbReference type="ARBA" id="ARBA00001933"/>
    </source>
</evidence>
<dbReference type="EMBL" id="LK056666">
    <property type="protein sequence ID" value="CDU24330.1"/>
    <property type="molecule type" value="Genomic_DNA"/>
</dbReference>
<gene>
    <name evidence="7" type="ORF">SPSC_03401</name>
</gene>
<evidence type="ECO:0000256" key="3">
    <source>
        <dbReference type="ARBA" id="ARBA00022898"/>
    </source>
</evidence>
<dbReference type="OrthoDB" id="639767at2759"/>
<dbReference type="Gene3D" id="1.20.1340.10">
    <property type="entry name" value="dopa decarboxylase, N-terminal domain"/>
    <property type="match status" value="1"/>
</dbReference>
<evidence type="ECO:0000313" key="7">
    <source>
        <dbReference type="EMBL" id="CDU24330.1"/>
    </source>
</evidence>
<evidence type="ECO:0000256" key="2">
    <source>
        <dbReference type="ARBA" id="ARBA00022793"/>
    </source>
</evidence>
<keyword evidence="2" id="KW-0210">Decarboxylase</keyword>
<dbReference type="PRINTS" id="PR00800">
    <property type="entry name" value="YHDCRBOXLASE"/>
</dbReference>
<dbReference type="GO" id="GO:0019752">
    <property type="term" value="P:carboxylic acid metabolic process"/>
    <property type="evidence" value="ECO:0007669"/>
    <property type="project" value="InterPro"/>
</dbReference>